<dbReference type="GO" id="GO:0005524">
    <property type="term" value="F:ATP binding"/>
    <property type="evidence" value="ECO:0007669"/>
    <property type="project" value="UniProtKB-KW"/>
</dbReference>
<keyword evidence="3" id="KW-0813">Transport</keyword>
<evidence type="ECO:0000256" key="7">
    <source>
        <dbReference type="ARBA" id="ARBA00022989"/>
    </source>
</evidence>
<feature type="domain" description="ABC transmembrane type-1" evidence="10">
    <location>
        <begin position="1"/>
        <end position="81"/>
    </location>
</feature>
<evidence type="ECO:0000256" key="6">
    <source>
        <dbReference type="ARBA" id="ARBA00022840"/>
    </source>
</evidence>
<dbReference type="PROSITE" id="PS50929">
    <property type="entry name" value="ABC_TM1F"/>
    <property type="match status" value="1"/>
</dbReference>
<evidence type="ECO:0000256" key="3">
    <source>
        <dbReference type="ARBA" id="ARBA00022448"/>
    </source>
</evidence>
<evidence type="ECO:0000256" key="2">
    <source>
        <dbReference type="ARBA" id="ARBA00009726"/>
    </source>
</evidence>
<dbReference type="Pfam" id="PF00664">
    <property type="entry name" value="ABC_membrane"/>
    <property type="match status" value="1"/>
</dbReference>
<name>A0A1J8QY92_9AGAM</name>
<dbReference type="OrthoDB" id="2693097at2759"/>
<keyword evidence="7 9" id="KW-1133">Transmembrane helix</keyword>
<evidence type="ECO:0000313" key="11">
    <source>
        <dbReference type="EMBL" id="OJA16612.1"/>
    </source>
</evidence>
<keyword evidence="5" id="KW-0547">Nucleotide-binding</keyword>
<dbReference type="InterPro" id="IPR011527">
    <property type="entry name" value="ABC1_TM_dom"/>
</dbReference>
<accession>A0A1J8QY92</accession>
<evidence type="ECO:0000259" key="10">
    <source>
        <dbReference type="PROSITE" id="PS50929"/>
    </source>
</evidence>
<reference evidence="11 12" key="1">
    <citation type="submission" date="2016-03" db="EMBL/GenBank/DDBJ databases">
        <title>Comparative genomics of the ectomycorrhizal sister species Rhizopogon vinicolor and Rhizopogon vesiculosus (Basidiomycota: Boletales) reveals a divergence of the mating type B locus.</title>
        <authorList>
            <person name="Mujic A.B."/>
            <person name="Kuo A."/>
            <person name="Tritt A."/>
            <person name="Lipzen A."/>
            <person name="Chen C."/>
            <person name="Johnson J."/>
            <person name="Sharma A."/>
            <person name="Barry K."/>
            <person name="Grigoriev I.V."/>
            <person name="Spatafora J.W."/>
        </authorList>
    </citation>
    <scope>NUCLEOTIDE SEQUENCE [LARGE SCALE GENOMIC DNA]</scope>
    <source>
        <strain evidence="11 12">AM-OR11-056</strain>
    </source>
</reference>
<evidence type="ECO:0000256" key="4">
    <source>
        <dbReference type="ARBA" id="ARBA00022692"/>
    </source>
</evidence>
<evidence type="ECO:0000256" key="8">
    <source>
        <dbReference type="ARBA" id="ARBA00023136"/>
    </source>
</evidence>
<evidence type="ECO:0000256" key="9">
    <source>
        <dbReference type="SAM" id="Phobius"/>
    </source>
</evidence>
<dbReference type="SUPFAM" id="SSF90123">
    <property type="entry name" value="ABC transporter transmembrane region"/>
    <property type="match status" value="1"/>
</dbReference>
<comment type="similarity">
    <text evidence="2">Belongs to the ABC transporter superfamily. ABCC family. Conjugate transporter (TC 3.A.1.208) subfamily.</text>
</comment>
<dbReference type="Gene3D" id="1.20.1560.10">
    <property type="entry name" value="ABC transporter type 1, transmembrane domain"/>
    <property type="match status" value="1"/>
</dbReference>
<proteinExistence type="inferred from homology"/>
<protein>
    <recommendedName>
        <fullName evidence="10">ABC transmembrane type-1 domain-containing protein</fullName>
    </recommendedName>
</protein>
<evidence type="ECO:0000256" key="5">
    <source>
        <dbReference type="ARBA" id="ARBA00022741"/>
    </source>
</evidence>
<dbReference type="PANTHER" id="PTHR24223:SF456">
    <property type="entry name" value="MULTIDRUG RESISTANCE-ASSOCIATED PROTEIN LETHAL(2)03659"/>
    <property type="match status" value="1"/>
</dbReference>
<dbReference type="AlphaFoldDB" id="A0A1J8QY92"/>
<keyword evidence="8 9" id="KW-0472">Membrane</keyword>
<feature type="transmembrane region" description="Helical" evidence="9">
    <location>
        <begin position="6"/>
        <end position="32"/>
    </location>
</feature>
<dbReference type="Proteomes" id="UP000183567">
    <property type="component" value="Unassembled WGS sequence"/>
</dbReference>
<dbReference type="EMBL" id="LVVM01002490">
    <property type="protein sequence ID" value="OJA16612.1"/>
    <property type="molecule type" value="Genomic_DNA"/>
</dbReference>
<dbReference type="InterPro" id="IPR050173">
    <property type="entry name" value="ABC_transporter_C-like"/>
</dbReference>
<keyword evidence="4 9" id="KW-0812">Transmembrane</keyword>
<dbReference type="STRING" id="180088.A0A1J8QY92"/>
<keyword evidence="6" id="KW-0067">ATP-binding</keyword>
<comment type="subcellular location">
    <subcellularLocation>
        <location evidence="1">Membrane</location>
        <topology evidence="1">Multi-pass membrane protein</topology>
    </subcellularLocation>
</comment>
<dbReference type="InterPro" id="IPR036640">
    <property type="entry name" value="ABC1_TM_sf"/>
</dbReference>
<organism evidence="11 12">
    <name type="scientific">Rhizopogon vesiculosus</name>
    <dbReference type="NCBI Taxonomy" id="180088"/>
    <lineage>
        <taxon>Eukaryota</taxon>
        <taxon>Fungi</taxon>
        <taxon>Dikarya</taxon>
        <taxon>Basidiomycota</taxon>
        <taxon>Agaricomycotina</taxon>
        <taxon>Agaricomycetes</taxon>
        <taxon>Agaricomycetidae</taxon>
        <taxon>Boletales</taxon>
        <taxon>Suillineae</taxon>
        <taxon>Rhizopogonaceae</taxon>
        <taxon>Rhizopogon</taxon>
    </lineage>
</organism>
<evidence type="ECO:0000313" key="12">
    <source>
        <dbReference type="Proteomes" id="UP000183567"/>
    </source>
</evidence>
<dbReference type="GO" id="GO:0016020">
    <property type="term" value="C:membrane"/>
    <property type="evidence" value="ECO:0007669"/>
    <property type="project" value="UniProtKB-SubCell"/>
</dbReference>
<dbReference type="GO" id="GO:0140359">
    <property type="term" value="F:ABC-type transporter activity"/>
    <property type="evidence" value="ECO:0007669"/>
    <property type="project" value="InterPro"/>
</dbReference>
<gene>
    <name evidence="11" type="ORF">AZE42_10765</name>
</gene>
<evidence type="ECO:0000256" key="1">
    <source>
        <dbReference type="ARBA" id="ARBA00004141"/>
    </source>
</evidence>
<keyword evidence="12" id="KW-1185">Reference proteome</keyword>
<comment type="caution">
    <text evidence="11">The sequence shown here is derived from an EMBL/GenBank/DDBJ whole genome shotgun (WGS) entry which is preliminary data.</text>
</comment>
<dbReference type="PANTHER" id="PTHR24223">
    <property type="entry name" value="ATP-BINDING CASSETTE SUB-FAMILY C"/>
    <property type="match status" value="1"/>
</dbReference>
<sequence>MQTGIYAVLGVSQALTMFMMGVVFALLTYYASQQLHMESIQRVIYAPMNFFETTPLGRIMNRFAKDIDTVDNLIGGKRRKF</sequence>